<evidence type="ECO:0000256" key="5">
    <source>
        <dbReference type="ARBA" id="ARBA00022692"/>
    </source>
</evidence>
<keyword evidence="7" id="KW-0406">Ion transport</keyword>
<dbReference type="GO" id="GO:0005886">
    <property type="term" value="C:plasma membrane"/>
    <property type="evidence" value="ECO:0007669"/>
    <property type="project" value="UniProtKB-SubCell"/>
</dbReference>
<keyword evidence="8 9" id="KW-0472">Membrane</keyword>
<accession>A0A5R9JAY8</accession>
<feature type="transmembrane region" description="Helical" evidence="9">
    <location>
        <begin position="333"/>
        <end position="354"/>
    </location>
</feature>
<keyword evidence="6 9" id="KW-1133">Transmembrane helix</keyword>
<keyword evidence="12" id="KW-1185">Reference proteome</keyword>
<reference evidence="11 12" key="1">
    <citation type="submission" date="2019-05" db="EMBL/GenBank/DDBJ databases">
        <authorList>
            <person name="Pankratov T."/>
            <person name="Grouzdev D."/>
        </authorList>
    </citation>
    <scope>NUCLEOTIDE SEQUENCE [LARGE SCALE GENOMIC DNA]</scope>
    <source>
        <strain evidence="11 12">KEBCLARHB70R</strain>
    </source>
</reference>
<evidence type="ECO:0000256" key="4">
    <source>
        <dbReference type="ARBA" id="ARBA00022475"/>
    </source>
</evidence>
<keyword evidence="5 9" id="KW-0812">Transmembrane</keyword>
<gene>
    <name evidence="11" type="ORF">FE263_00185</name>
</gene>
<evidence type="ECO:0000256" key="9">
    <source>
        <dbReference type="SAM" id="Phobius"/>
    </source>
</evidence>
<dbReference type="GO" id="GO:1902600">
    <property type="term" value="P:proton transmembrane transport"/>
    <property type="evidence" value="ECO:0007669"/>
    <property type="project" value="InterPro"/>
</dbReference>
<dbReference type="GO" id="GO:0006813">
    <property type="term" value="P:potassium ion transport"/>
    <property type="evidence" value="ECO:0007669"/>
    <property type="project" value="InterPro"/>
</dbReference>
<keyword evidence="3" id="KW-0050">Antiport</keyword>
<feature type="transmembrane region" description="Helical" evidence="9">
    <location>
        <begin position="88"/>
        <end position="109"/>
    </location>
</feature>
<evidence type="ECO:0000256" key="8">
    <source>
        <dbReference type="ARBA" id="ARBA00023136"/>
    </source>
</evidence>
<evidence type="ECO:0000256" key="1">
    <source>
        <dbReference type="ARBA" id="ARBA00004651"/>
    </source>
</evidence>
<organism evidence="11 12">
    <name type="scientific">Lichenicoccus roseus</name>
    <dbReference type="NCBI Taxonomy" id="2683649"/>
    <lineage>
        <taxon>Bacteria</taxon>
        <taxon>Pseudomonadati</taxon>
        <taxon>Pseudomonadota</taxon>
        <taxon>Alphaproteobacteria</taxon>
        <taxon>Acetobacterales</taxon>
        <taxon>Acetobacteraceae</taxon>
        <taxon>Lichenicoccus</taxon>
    </lineage>
</organism>
<dbReference type="RefSeq" id="WP_138323950.1">
    <property type="nucleotide sequence ID" value="NZ_VCDI01000001.1"/>
</dbReference>
<name>A0A5R9JAY8_9PROT</name>
<keyword evidence="2" id="KW-0813">Transport</keyword>
<evidence type="ECO:0000256" key="7">
    <source>
        <dbReference type="ARBA" id="ARBA00023065"/>
    </source>
</evidence>
<dbReference type="AlphaFoldDB" id="A0A5R9JAY8"/>
<proteinExistence type="predicted"/>
<dbReference type="InterPro" id="IPR006153">
    <property type="entry name" value="Cation/H_exchanger_TM"/>
</dbReference>
<evidence type="ECO:0000313" key="11">
    <source>
        <dbReference type="EMBL" id="TLU73697.1"/>
    </source>
</evidence>
<dbReference type="PANTHER" id="PTHR32507">
    <property type="entry name" value="NA(+)/H(+) ANTIPORTER 1"/>
    <property type="match status" value="1"/>
</dbReference>
<feature type="transmembrane region" description="Helical" evidence="9">
    <location>
        <begin position="360"/>
        <end position="384"/>
    </location>
</feature>
<dbReference type="EMBL" id="VCDI01000001">
    <property type="protein sequence ID" value="TLU73697.1"/>
    <property type="molecule type" value="Genomic_DNA"/>
</dbReference>
<dbReference type="PANTHER" id="PTHR32507:SF0">
    <property type="entry name" value="NA(+)_H(+) ANTIPORTER 2-RELATED"/>
    <property type="match status" value="1"/>
</dbReference>
<protein>
    <submittedName>
        <fullName evidence="11">Sodium:proton antiporter</fullName>
    </submittedName>
</protein>
<evidence type="ECO:0000259" key="10">
    <source>
        <dbReference type="Pfam" id="PF00999"/>
    </source>
</evidence>
<comment type="caution">
    <text evidence="11">The sequence shown here is derived from an EMBL/GenBank/DDBJ whole genome shotgun (WGS) entry which is preliminary data.</text>
</comment>
<comment type="subcellular location">
    <subcellularLocation>
        <location evidence="1">Cell membrane</location>
        <topology evidence="1">Multi-pass membrane protein</topology>
    </subcellularLocation>
</comment>
<evidence type="ECO:0000256" key="6">
    <source>
        <dbReference type="ARBA" id="ARBA00022989"/>
    </source>
</evidence>
<feature type="transmembrane region" description="Helical" evidence="9">
    <location>
        <begin position="298"/>
        <end position="321"/>
    </location>
</feature>
<evidence type="ECO:0000256" key="3">
    <source>
        <dbReference type="ARBA" id="ARBA00022449"/>
    </source>
</evidence>
<keyword evidence="4" id="KW-1003">Cell membrane</keyword>
<sequence>MNSAATGILCIVLGGVVAQWVAWRYRLPAIVLLFALGLAVGPGLGLLHPSASLGPYLQPIVSLAVAIIVFEGGLALDFRELRAAGEGVLRLTALALPINWFLGTMAAHFVGQLGWGPALLFGAITVVTGPTVVLPLLRHTRLQQRTASFLRWEAILNDPVGAILATLVLQILLVTGTAHATQFGDIAGRLLLSIAASAALGILPALLVRALFLRDLMPEILKTPVLLALALSVASVANLIMDGAGLMSATAFGMALANLGVPGLADLRRFKESLVVLVVSALFITLTADLQRDVLGRLSWPILGLTATILFVVRPAAIVVSTLRSNLTTAERLLAAWIAPRGIVAAAVAGVAGLRLQQAGYASASLVTPSVFAVIAATMVLHGFSLRPLARRLKLTLSDEPGIAIVGASPWSTDLADALQQAGARVLLVDTFPGALAGARARGIPVLQAEILSQHGGERFEESPVEYLIAATPDSIYNGLICARMGPELGRERVFQCSPGADGVDRYRGLNRDARGKLLGEADWTVGGIEARHGGGWRFEVALEPDADLPVKTTNDHKALDFALVRGGKSIVIRSGEDVSAFKPLPGDHVIRLTPPQAPG</sequence>
<evidence type="ECO:0000256" key="2">
    <source>
        <dbReference type="ARBA" id="ARBA00022448"/>
    </source>
</evidence>
<dbReference type="OrthoDB" id="570124at2"/>
<feature type="transmembrane region" description="Helical" evidence="9">
    <location>
        <begin position="6"/>
        <end position="23"/>
    </location>
</feature>
<dbReference type="Pfam" id="PF00999">
    <property type="entry name" value="Na_H_Exchanger"/>
    <property type="match status" value="1"/>
</dbReference>
<dbReference type="Proteomes" id="UP000305654">
    <property type="component" value="Unassembled WGS sequence"/>
</dbReference>
<feature type="domain" description="Cation/H+ exchanger transmembrane" evidence="10">
    <location>
        <begin position="17"/>
        <end position="391"/>
    </location>
</feature>
<dbReference type="GO" id="GO:0015297">
    <property type="term" value="F:antiporter activity"/>
    <property type="evidence" value="ECO:0007669"/>
    <property type="project" value="UniProtKB-KW"/>
</dbReference>
<feature type="transmembrane region" description="Helical" evidence="9">
    <location>
        <begin position="190"/>
        <end position="212"/>
    </location>
</feature>
<feature type="transmembrane region" description="Helical" evidence="9">
    <location>
        <begin position="30"/>
        <end position="50"/>
    </location>
</feature>
<feature type="transmembrane region" description="Helical" evidence="9">
    <location>
        <begin position="224"/>
        <end position="241"/>
    </location>
</feature>
<feature type="transmembrane region" description="Helical" evidence="9">
    <location>
        <begin position="115"/>
        <end position="137"/>
    </location>
</feature>
<dbReference type="Gene3D" id="1.20.1530.20">
    <property type="match status" value="1"/>
</dbReference>
<feature type="transmembrane region" description="Helical" evidence="9">
    <location>
        <begin position="56"/>
        <end position="76"/>
    </location>
</feature>
<feature type="transmembrane region" description="Helical" evidence="9">
    <location>
        <begin position="158"/>
        <end position="178"/>
    </location>
</feature>
<evidence type="ECO:0000313" key="12">
    <source>
        <dbReference type="Proteomes" id="UP000305654"/>
    </source>
</evidence>
<dbReference type="InterPro" id="IPR038770">
    <property type="entry name" value="Na+/solute_symporter_sf"/>
</dbReference>